<feature type="signal peptide" evidence="1">
    <location>
        <begin position="1"/>
        <end position="21"/>
    </location>
</feature>
<sequence>MIIRLILNLVMLQSILTRVNMADIKTVSETLVGEKQDVFINTKGPLNLLRGYIEHQSGYMYNKRFYSSEIDTDYALTKREKPSPDSIQRYTFTRTPVNDRVYKDFNTKTPEGKYLSTYHMQLIKMFPSADGSLSIEAGRSNALTNFLRAEHVKKDTKYILAALLLLSEGVEIKIDVDHTGEKKKLVIKSKTNKEKVFVNVDMYIAGTDPVTKEHKENIYQSEAAEIVKFYIRCRDNPLLKKDGEFAIPSTREEFESGLFLNSAAFLIQTYIYEFIDTVESYKDLVNAVHELLVDQVVKKENPEQTKKKSKSSKIFDELFLAKEAFDENIKYIASFTDLIKTTNEEAKFPFCNDSQLPQYTKVPLCKLDKSGFELDESLKYSNCVESALLGLFCCLAYNPETKEYETDHMGEKISDELRDFFKKYPKPTDIINIEMHKDWCMVVACLDSDDIDYKSNKNEILSGLENVFLVIAEITGQKEEAMELVEHIKAACENSELDEKTTECIANKIESIITSLSKNKNVKVNCEKMELTTRSSNKPDVSLKIEISYVFDGAENGIALSVEAGHSKVQVLSLPIANSEQIKEKYKEVKNIYNKVDNYTGYIVTKYVEARLKVLGNTDYSILDNCKNSIKEILQGDSESLSKIFLLDKIIDSDIKAYIMEQFIACTIDKEIATTNAVACFTANILGSSSLGNTLARRKMVQFFPMHTRWQEYYPKLGFKLGENLPNLDITNRHSRIQDFLDAIVAWPAPITVKALCNYLKVSIKNAEMMGYLLKNFISAKSLFNHIVGEGAVDNLVKFHSLIKDSEKLTYLNSTYVSWFIYTCVGEQVFSPEFIKTVYSYILLDDLPSTNELKRLGFSTNDFEKCLNVLEEKKTLLCSEDDAQSEENHDKLVLYFEIAMY</sequence>
<accession>A0A086J061</accession>
<gene>
    <name evidence="2" type="ORF">NESG_02307</name>
</gene>
<keyword evidence="1" id="KW-0732">Signal</keyword>
<organism evidence="2 3">
    <name type="scientific">Nematocida ausubeli (strain ATCC PRA-371 / ERTm2)</name>
    <name type="common">Nematode killer fungus</name>
    <dbReference type="NCBI Taxonomy" id="1913371"/>
    <lineage>
        <taxon>Eukaryota</taxon>
        <taxon>Fungi</taxon>
        <taxon>Fungi incertae sedis</taxon>
        <taxon>Microsporidia</taxon>
        <taxon>Nematocida</taxon>
    </lineage>
</organism>
<dbReference type="Proteomes" id="UP000054524">
    <property type="component" value="Unassembled WGS sequence"/>
</dbReference>
<evidence type="ECO:0000256" key="1">
    <source>
        <dbReference type="SAM" id="SignalP"/>
    </source>
</evidence>
<dbReference type="GeneID" id="77677280"/>
<keyword evidence="3" id="KW-1185">Reference proteome</keyword>
<dbReference type="RefSeq" id="XP_052904084.1">
    <property type="nucleotide sequence ID" value="XM_053049913.1"/>
</dbReference>
<reference evidence="2 3" key="1">
    <citation type="journal article" date="2014" name="Genome Announc.">
        <title>Genome Sequence of the Microsporidian Species Nematocida sp1 Strain ERTm6 (ATCC PRA-372).</title>
        <authorList>
            <person name="Bakowski M.A."/>
            <person name="Priest M."/>
            <person name="Young S."/>
            <person name="Cuomo C.A."/>
            <person name="Troemel E.R."/>
        </authorList>
    </citation>
    <scope>NUCLEOTIDE SEQUENCE [LARGE SCALE GENOMIC DNA]</scope>
    <source>
        <strain evidence="2 3">ERTm6</strain>
    </source>
</reference>
<name>A0A086J061_NEMA1</name>
<evidence type="ECO:0000313" key="2">
    <source>
        <dbReference type="EMBL" id="KFG25529.1"/>
    </source>
</evidence>
<dbReference type="AlphaFoldDB" id="A0A086J061"/>
<dbReference type="EMBL" id="AKIJ01000005">
    <property type="protein sequence ID" value="KFG25529.1"/>
    <property type="molecule type" value="Genomic_DNA"/>
</dbReference>
<dbReference type="HOGENOM" id="CLU_009683_3_0_1"/>
<proteinExistence type="predicted"/>
<protein>
    <submittedName>
        <fullName evidence="2">Uncharacterized protein</fullName>
    </submittedName>
</protein>
<feature type="chain" id="PRO_5001807727" evidence="1">
    <location>
        <begin position="22"/>
        <end position="901"/>
    </location>
</feature>
<comment type="caution">
    <text evidence="2">The sequence shown here is derived from an EMBL/GenBank/DDBJ whole genome shotgun (WGS) entry which is preliminary data.</text>
</comment>
<evidence type="ECO:0000313" key="3">
    <source>
        <dbReference type="Proteomes" id="UP000054524"/>
    </source>
</evidence>